<proteinExistence type="inferred from homology"/>
<dbReference type="Proteomes" id="UP001378592">
    <property type="component" value="Unassembled WGS sequence"/>
</dbReference>
<feature type="transmembrane region" description="Helical" evidence="6">
    <location>
        <begin position="86"/>
        <end position="104"/>
    </location>
</feature>
<evidence type="ECO:0000256" key="5">
    <source>
        <dbReference type="ARBA" id="ARBA00023136"/>
    </source>
</evidence>
<evidence type="ECO:0000256" key="3">
    <source>
        <dbReference type="ARBA" id="ARBA00022692"/>
    </source>
</evidence>
<evidence type="ECO:0000313" key="7">
    <source>
        <dbReference type="EMBL" id="KAK7871916.1"/>
    </source>
</evidence>
<evidence type="ECO:0008006" key="9">
    <source>
        <dbReference type="Google" id="ProtNLM"/>
    </source>
</evidence>
<feature type="transmembrane region" description="Helical" evidence="6">
    <location>
        <begin position="184"/>
        <end position="203"/>
    </location>
</feature>
<dbReference type="InterPro" id="IPR007248">
    <property type="entry name" value="Mpv17_PMP22"/>
</dbReference>
<name>A0AAN9W039_9ORTH</name>
<feature type="transmembrane region" description="Helical" evidence="6">
    <location>
        <begin position="124"/>
        <end position="142"/>
    </location>
</feature>
<reference evidence="7 8" key="1">
    <citation type="submission" date="2024-03" db="EMBL/GenBank/DDBJ databases">
        <title>The genome assembly and annotation of the cricket Gryllus longicercus Weissman &amp; Gray.</title>
        <authorList>
            <person name="Szrajer S."/>
            <person name="Gray D."/>
            <person name="Ylla G."/>
        </authorList>
    </citation>
    <scope>NUCLEOTIDE SEQUENCE [LARGE SCALE GENOMIC DNA]</scope>
    <source>
        <strain evidence="7">DAG 2021-001</strain>
        <tissue evidence="7">Whole body minus gut</tissue>
    </source>
</reference>
<sequence length="211" mass="24934">MKLKVLFFGWYPRVITRWHSRVNNEKPNQTIADKIFGKYLFITNTISSGILMGVGDIIQQELEIYRGHHKGSKLWKRYDWQRIHRMFWVGLILGPPQHVFYGYIDKLLPKRDFASVSKKILLDQIVISPVCIAVFFVGMGVLEGNSASEIKSEMRNKFLFVYTMDWMVWPPAQYLNFYCLLPKYRVLYINFVTMLYDIFLSYAKYDIGETS</sequence>
<keyword evidence="3 6" id="KW-0812">Transmembrane</keyword>
<keyword evidence="5 6" id="KW-0472">Membrane</keyword>
<keyword evidence="8" id="KW-1185">Reference proteome</keyword>
<organism evidence="7 8">
    <name type="scientific">Gryllus longicercus</name>
    <dbReference type="NCBI Taxonomy" id="2509291"/>
    <lineage>
        <taxon>Eukaryota</taxon>
        <taxon>Metazoa</taxon>
        <taxon>Ecdysozoa</taxon>
        <taxon>Arthropoda</taxon>
        <taxon>Hexapoda</taxon>
        <taxon>Insecta</taxon>
        <taxon>Pterygota</taxon>
        <taxon>Neoptera</taxon>
        <taxon>Polyneoptera</taxon>
        <taxon>Orthoptera</taxon>
        <taxon>Ensifera</taxon>
        <taxon>Gryllidea</taxon>
        <taxon>Grylloidea</taxon>
        <taxon>Gryllidae</taxon>
        <taxon>Gryllinae</taxon>
        <taxon>Gryllus</taxon>
    </lineage>
</organism>
<dbReference type="PANTHER" id="PTHR11266:SF81">
    <property type="entry name" value="GH12661P-RELATED"/>
    <property type="match status" value="1"/>
</dbReference>
<comment type="subcellular location">
    <subcellularLocation>
        <location evidence="1">Membrane</location>
        <topology evidence="1">Multi-pass membrane protein</topology>
    </subcellularLocation>
</comment>
<evidence type="ECO:0000256" key="6">
    <source>
        <dbReference type="RuleBase" id="RU363053"/>
    </source>
</evidence>
<dbReference type="AlphaFoldDB" id="A0AAN9W039"/>
<dbReference type="EMBL" id="JAZDUA010000032">
    <property type="protein sequence ID" value="KAK7871916.1"/>
    <property type="molecule type" value="Genomic_DNA"/>
</dbReference>
<dbReference type="PANTHER" id="PTHR11266">
    <property type="entry name" value="PEROXISOMAL MEMBRANE PROTEIN 2, PXMP2 MPV17"/>
    <property type="match status" value="1"/>
</dbReference>
<keyword evidence="4 6" id="KW-1133">Transmembrane helix</keyword>
<comment type="caution">
    <text evidence="7">The sequence shown here is derived from an EMBL/GenBank/DDBJ whole genome shotgun (WGS) entry which is preliminary data.</text>
</comment>
<evidence type="ECO:0000313" key="8">
    <source>
        <dbReference type="Proteomes" id="UP001378592"/>
    </source>
</evidence>
<comment type="similarity">
    <text evidence="2 6">Belongs to the peroxisomal membrane protein PXMP2/4 family.</text>
</comment>
<protein>
    <recommendedName>
        <fullName evidence="9">Mpv17-like protein 2</fullName>
    </recommendedName>
</protein>
<dbReference type="GO" id="GO:0061668">
    <property type="term" value="P:mitochondrial ribosome assembly"/>
    <property type="evidence" value="ECO:0007669"/>
    <property type="project" value="TreeGrafter"/>
</dbReference>
<evidence type="ECO:0000256" key="1">
    <source>
        <dbReference type="ARBA" id="ARBA00004141"/>
    </source>
</evidence>
<dbReference type="GO" id="GO:0005739">
    <property type="term" value="C:mitochondrion"/>
    <property type="evidence" value="ECO:0007669"/>
    <property type="project" value="TreeGrafter"/>
</dbReference>
<dbReference type="Pfam" id="PF04117">
    <property type="entry name" value="Mpv17_PMP22"/>
    <property type="match status" value="1"/>
</dbReference>
<dbReference type="GO" id="GO:0016020">
    <property type="term" value="C:membrane"/>
    <property type="evidence" value="ECO:0007669"/>
    <property type="project" value="UniProtKB-SubCell"/>
</dbReference>
<evidence type="ECO:0000256" key="2">
    <source>
        <dbReference type="ARBA" id="ARBA00006824"/>
    </source>
</evidence>
<gene>
    <name evidence="7" type="ORF">R5R35_009721</name>
</gene>
<evidence type="ECO:0000256" key="4">
    <source>
        <dbReference type="ARBA" id="ARBA00022989"/>
    </source>
</evidence>
<accession>A0AAN9W039</accession>